<name>A0A1H6QPZ4_9BACT</name>
<organism evidence="1 2">
    <name type="scientific">Dyadobacter koreensis</name>
    <dbReference type="NCBI Taxonomy" id="408657"/>
    <lineage>
        <taxon>Bacteria</taxon>
        <taxon>Pseudomonadati</taxon>
        <taxon>Bacteroidota</taxon>
        <taxon>Cytophagia</taxon>
        <taxon>Cytophagales</taxon>
        <taxon>Spirosomataceae</taxon>
        <taxon>Dyadobacter</taxon>
    </lineage>
</organism>
<proteinExistence type="predicted"/>
<dbReference type="STRING" id="408657.SAMN04487995_0885"/>
<dbReference type="EMBL" id="FNXY01000001">
    <property type="protein sequence ID" value="SEI45721.1"/>
    <property type="molecule type" value="Genomic_DNA"/>
</dbReference>
<sequence length="69" mass="7727">MKILDEILDSDATFGMKVLRSLSSEKKANSMSSGSVNLWDDLKDAAKDVRQHKEGKVKLQSLDEFVNEV</sequence>
<evidence type="ECO:0000313" key="2">
    <source>
        <dbReference type="Proteomes" id="UP000199532"/>
    </source>
</evidence>
<reference evidence="1 2" key="1">
    <citation type="submission" date="2016-10" db="EMBL/GenBank/DDBJ databases">
        <authorList>
            <person name="de Groot N.N."/>
        </authorList>
    </citation>
    <scope>NUCLEOTIDE SEQUENCE [LARGE SCALE GENOMIC DNA]</scope>
    <source>
        <strain evidence="1 2">DSM 19938</strain>
    </source>
</reference>
<dbReference type="OrthoDB" id="886540at2"/>
<keyword evidence="2" id="KW-1185">Reference proteome</keyword>
<dbReference type="RefSeq" id="WP_090332347.1">
    <property type="nucleotide sequence ID" value="NZ_FNXY01000001.1"/>
</dbReference>
<dbReference type="AlphaFoldDB" id="A0A1H6QPZ4"/>
<dbReference type="Proteomes" id="UP000199532">
    <property type="component" value="Unassembled WGS sequence"/>
</dbReference>
<protein>
    <submittedName>
        <fullName evidence="1">Uncharacterized protein</fullName>
    </submittedName>
</protein>
<accession>A0A1H6QPZ4</accession>
<evidence type="ECO:0000313" key="1">
    <source>
        <dbReference type="EMBL" id="SEI45721.1"/>
    </source>
</evidence>
<gene>
    <name evidence="1" type="ORF">SAMN04487995_0885</name>
</gene>